<gene>
    <name evidence="8" type="ORF">UFOVP585_33</name>
</gene>
<evidence type="ECO:0000313" key="8">
    <source>
        <dbReference type="EMBL" id="CAB4151722.1"/>
    </source>
</evidence>
<organism evidence="8">
    <name type="scientific">uncultured Caudovirales phage</name>
    <dbReference type="NCBI Taxonomy" id="2100421"/>
    <lineage>
        <taxon>Viruses</taxon>
        <taxon>Duplodnaviria</taxon>
        <taxon>Heunggongvirae</taxon>
        <taxon>Uroviricota</taxon>
        <taxon>Caudoviricetes</taxon>
        <taxon>Peduoviridae</taxon>
        <taxon>Maltschvirus</taxon>
        <taxon>Maltschvirus maltsch</taxon>
    </lineage>
</organism>
<evidence type="ECO:0000259" key="7">
    <source>
        <dbReference type="Pfam" id="PF04586"/>
    </source>
</evidence>
<evidence type="ECO:0000256" key="5">
    <source>
        <dbReference type="ARBA" id="ARBA00023045"/>
    </source>
</evidence>
<dbReference type="GO" id="GO:0008233">
    <property type="term" value="F:peptidase activity"/>
    <property type="evidence" value="ECO:0007669"/>
    <property type="project" value="UniProtKB-KW"/>
</dbReference>
<keyword evidence="3" id="KW-0378">Hydrolase</keyword>
<protein>
    <submittedName>
        <fullName evidence="8">Prohead protease</fullName>
    </submittedName>
</protein>
<proteinExistence type="predicted"/>
<name>A0A6J5MZ47_9CAUD</name>
<feature type="region of interest" description="Disordered" evidence="6">
    <location>
        <begin position="185"/>
        <end position="205"/>
    </location>
</feature>
<keyword evidence="2 8" id="KW-0645">Protease</keyword>
<evidence type="ECO:0000256" key="6">
    <source>
        <dbReference type="SAM" id="MobiDB-lite"/>
    </source>
</evidence>
<evidence type="ECO:0000256" key="4">
    <source>
        <dbReference type="ARBA" id="ARBA00022950"/>
    </source>
</evidence>
<keyword evidence="5" id="KW-1273">Viral capsid maturation</keyword>
<reference evidence="8" key="1">
    <citation type="submission" date="2020-04" db="EMBL/GenBank/DDBJ databases">
        <authorList>
            <person name="Chiriac C."/>
            <person name="Salcher M."/>
            <person name="Ghai R."/>
            <person name="Kavagutti S V."/>
        </authorList>
    </citation>
    <scope>NUCLEOTIDE SEQUENCE</scope>
</reference>
<dbReference type="Pfam" id="PF04586">
    <property type="entry name" value="Peptidase_S78"/>
    <property type="match status" value="1"/>
</dbReference>
<feature type="compositionally biased region" description="Polar residues" evidence="6">
    <location>
        <begin position="187"/>
        <end position="205"/>
    </location>
</feature>
<dbReference type="EMBL" id="LR796562">
    <property type="protein sequence ID" value="CAB4151722.1"/>
    <property type="molecule type" value="Genomic_DNA"/>
</dbReference>
<evidence type="ECO:0000256" key="3">
    <source>
        <dbReference type="ARBA" id="ARBA00022801"/>
    </source>
</evidence>
<evidence type="ECO:0000256" key="1">
    <source>
        <dbReference type="ARBA" id="ARBA00022612"/>
    </source>
</evidence>
<evidence type="ECO:0000256" key="2">
    <source>
        <dbReference type="ARBA" id="ARBA00022670"/>
    </source>
</evidence>
<feature type="domain" description="Prohead serine protease" evidence="7">
    <location>
        <begin position="80"/>
        <end position="146"/>
    </location>
</feature>
<dbReference type="InterPro" id="IPR054613">
    <property type="entry name" value="Peptidase_S78_dom"/>
</dbReference>
<keyword evidence="4" id="KW-0118">Viral capsid assembly</keyword>
<dbReference type="GO" id="GO:0046797">
    <property type="term" value="P:viral procapsid maturation"/>
    <property type="evidence" value="ECO:0007669"/>
    <property type="project" value="UniProtKB-KW"/>
</dbReference>
<dbReference type="GO" id="GO:0006508">
    <property type="term" value="P:proteolysis"/>
    <property type="evidence" value="ECO:0007669"/>
    <property type="project" value="UniProtKB-KW"/>
</dbReference>
<accession>A0A6J5MZ47</accession>
<sequence length="251" mass="28003">MKDTLYTEAKVVEKGLAEGGFRAIASTPKIDRHGETIEQEGWDIKNYKKAPRLLWGHNHGIPAIGKATKIWVEGTGKSAKLMFEGVFHEITELGRACKQLFDEGYIDTFSVGFLINEMEDNKFISQELLEISLVNVPANPDAMAKAYKSLKDSGFEDETINQCGFPTVILDKMESMQKDIKELQAVKEQTSSESPAPISQKSRQRLSTLKVIAKASDKILSEKKQGEAVKISSVKIIKLATEKLISQEKRK</sequence>
<keyword evidence="1" id="KW-1188">Viral release from host cell</keyword>